<feature type="transmembrane region" description="Helical" evidence="6">
    <location>
        <begin position="400"/>
        <end position="430"/>
    </location>
</feature>
<dbReference type="RefSeq" id="XP_005924097.1">
    <property type="nucleotide sequence ID" value="XM_005924035.2"/>
</dbReference>
<proteinExistence type="inferred from homology"/>
<dbReference type="Ensembl" id="ENSHBUT00000028644.1">
    <property type="protein sequence ID" value="ENSHBUP00000019335.1"/>
    <property type="gene ID" value="ENSHBUG00000021504.1"/>
</dbReference>
<evidence type="ECO:0000313" key="8">
    <source>
        <dbReference type="Proteomes" id="UP000264840"/>
    </source>
</evidence>
<keyword evidence="8" id="KW-1185">Reference proteome</keyword>
<evidence type="ECO:0000256" key="6">
    <source>
        <dbReference type="RuleBase" id="RU368066"/>
    </source>
</evidence>
<evidence type="ECO:0000256" key="4">
    <source>
        <dbReference type="ARBA" id="ARBA00022989"/>
    </source>
</evidence>
<organism evidence="7 8">
    <name type="scientific">Haplochromis burtoni</name>
    <name type="common">Burton's mouthbrooder</name>
    <name type="synonym">Chromis burtoni</name>
    <dbReference type="NCBI Taxonomy" id="8153"/>
    <lineage>
        <taxon>Eukaryota</taxon>
        <taxon>Metazoa</taxon>
        <taxon>Chordata</taxon>
        <taxon>Craniata</taxon>
        <taxon>Vertebrata</taxon>
        <taxon>Euteleostomi</taxon>
        <taxon>Actinopterygii</taxon>
        <taxon>Neopterygii</taxon>
        <taxon>Teleostei</taxon>
        <taxon>Neoteleostei</taxon>
        <taxon>Acanthomorphata</taxon>
        <taxon>Ovalentaria</taxon>
        <taxon>Cichlomorphae</taxon>
        <taxon>Cichliformes</taxon>
        <taxon>Cichlidae</taxon>
        <taxon>African cichlids</taxon>
        <taxon>Pseudocrenilabrinae</taxon>
        <taxon>Haplochromini</taxon>
        <taxon>Haplochromis</taxon>
    </lineage>
</organism>
<dbReference type="GO" id="GO:0022857">
    <property type="term" value="F:transmembrane transporter activity"/>
    <property type="evidence" value="ECO:0007669"/>
    <property type="project" value="UniProtKB-UniRule"/>
</dbReference>
<dbReference type="PANTHER" id="PTHR12385">
    <property type="entry name" value="CHOLINE TRANSPORTER-LIKE (SLC FAMILY 44)"/>
    <property type="match status" value="1"/>
</dbReference>
<dbReference type="AlphaFoldDB" id="A0A3Q2W475"/>
<evidence type="ECO:0000313" key="7">
    <source>
        <dbReference type="Ensembl" id="ENSHBUP00000019335.1"/>
    </source>
</evidence>
<evidence type="ECO:0000256" key="1">
    <source>
        <dbReference type="ARBA" id="ARBA00004141"/>
    </source>
</evidence>
<feature type="transmembrane region" description="Helical" evidence="6">
    <location>
        <begin position="302"/>
        <end position="322"/>
    </location>
</feature>
<feature type="transmembrane region" description="Helical" evidence="6">
    <location>
        <begin position="327"/>
        <end position="346"/>
    </location>
</feature>
<dbReference type="Pfam" id="PF04515">
    <property type="entry name" value="Choline_transpo"/>
    <property type="match status" value="1"/>
</dbReference>
<comment type="similarity">
    <text evidence="2 6">Belongs to the CTL (choline transporter-like) family.</text>
</comment>
<feature type="transmembrane region" description="Helical" evidence="6">
    <location>
        <begin position="352"/>
        <end position="372"/>
    </location>
</feature>
<feature type="transmembrane region" description="Helical" evidence="6">
    <location>
        <begin position="36"/>
        <end position="58"/>
    </location>
</feature>
<dbReference type="GO" id="GO:0005886">
    <property type="term" value="C:plasma membrane"/>
    <property type="evidence" value="ECO:0007669"/>
    <property type="project" value="UniProtKB-SubCell"/>
</dbReference>
<name>A0A3Q2W475_HAPBU</name>
<dbReference type="GeneID" id="102294342"/>
<feature type="transmembrane region" description="Helical" evidence="6">
    <location>
        <begin position="247"/>
        <end position="270"/>
    </location>
</feature>
<evidence type="ECO:0000256" key="2">
    <source>
        <dbReference type="ARBA" id="ARBA00007168"/>
    </source>
</evidence>
<dbReference type="RefSeq" id="XP_005924096.1">
    <property type="nucleotide sequence ID" value="XM_005924034.2"/>
</dbReference>
<reference evidence="7" key="1">
    <citation type="submission" date="2025-08" db="UniProtKB">
        <authorList>
            <consortium name="Ensembl"/>
        </authorList>
    </citation>
    <scope>IDENTIFICATION</scope>
</reference>
<comment type="function">
    <text evidence="6">Choline transporter.</text>
</comment>
<feature type="transmembrane region" description="Helical" evidence="6">
    <location>
        <begin position="221"/>
        <end position="240"/>
    </location>
</feature>
<evidence type="ECO:0000256" key="3">
    <source>
        <dbReference type="ARBA" id="ARBA00022692"/>
    </source>
</evidence>
<keyword evidence="3 6" id="KW-0812">Transmembrane</keyword>
<feature type="transmembrane region" description="Helical" evidence="6">
    <location>
        <begin position="552"/>
        <end position="576"/>
    </location>
</feature>
<protein>
    <recommendedName>
        <fullName evidence="6">Choline transporter-like protein</fullName>
    </recommendedName>
</protein>
<keyword evidence="4 6" id="KW-1133">Transmembrane helix</keyword>
<sequence>MDPKRLSSSSQQQVRLRQKRTKREWRPLEDRSCTDLPWFLLFTVFCVGMGSICGFTIVTGGAARLVFGYDSYGNTCGQRNEQIEGVRLSGLDHTDRKFVFFLDPCNIDIVQRKIKSMALCVSLCPTEELKTYQDLKRFAMVNGSELCSYELAAHRYPVLEQRTTKCPKLPVPPSKPLPVFNRCTPVDISCYARFAEAVVTFVGDNSVLHRLIAGVAASKEIIIGLCVLALFLSMILMVIIRYISAVLVWILTSLVVLGSLAGTSVLWWLYIDYRLYGNDTSSKVLKEAKEEVEVTRDSGQALLVYAVAATVFTIILLLLMLFMRKRVALTIALFHVAGKVFIHLPLLTLQPFVTFFALLLFWIYWILVLLFLGTTGNPVQNEETGLTEFRLTGPLQYLTWYHAVGLVWISEFILACQQMTVAGAVVTYYFTRDKNRLPVTPILSSVLRLVRYHLGTVAKGSFIITLVKIPRLILMYIHNQLKGKENACARCMLKTCICCLWCLEKCLNYLNQNAYAATAINSTSFCTSARDAFVILVENALRVATINAIGDFVLFLGKILIVTTTAFAGVLLLNYQRDYAEWLLPLIIVCLFSFLVAHCFLSIFEIVVDVLFLCFAIDTKYNDGTPGKEFFMDKALMEFVESSRRLERAVERGRSRVKEVASEGAEIKPMMFAPGRVRRIKKQKPGGCHILYVCPSATPNNQPKKNCRETKNNQI</sequence>
<dbReference type="GeneTree" id="ENSGT00940000157174"/>
<reference evidence="7" key="2">
    <citation type="submission" date="2025-09" db="UniProtKB">
        <authorList>
            <consortium name="Ensembl"/>
        </authorList>
    </citation>
    <scope>IDENTIFICATION</scope>
</reference>
<evidence type="ECO:0000256" key="5">
    <source>
        <dbReference type="ARBA" id="ARBA00023136"/>
    </source>
</evidence>
<dbReference type="PANTHER" id="PTHR12385:SF12">
    <property type="entry name" value="CHOLINE TRANSPORTER-LIKE PROTEIN"/>
    <property type="match status" value="1"/>
</dbReference>
<feature type="transmembrane region" description="Helical" evidence="6">
    <location>
        <begin position="582"/>
        <end position="615"/>
    </location>
</feature>
<accession>A0A3Q2W475</accession>
<comment type="subcellular location">
    <subcellularLocation>
        <location evidence="6">Cell membrane</location>
        <topology evidence="6">Multi-pass membrane protein</topology>
    </subcellularLocation>
    <subcellularLocation>
        <location evidence="1">Membrane</location>
        <topology evidence="1">Multi-pass membrane protein</topology>
    </subcellularLocation>
</comment>
<keyword evidence="5 6" id="KW-0472">Membrane</keyword>
<dbReference type="Proteomes" id="UP000264840">
    <property type="component" value="Unplaced"/>
</dbReference>
<dbReference type="InterPro" id="IPR007603">
    <property type="entry name" value="Choline_transptr-like"/>
</dbReference>